<evidence type="ECO:0000313" key="2">
    <source>
        <dbReference type="EMBL" id="KDQ08319.1"/>
    </source>
</evidence>
<dbReference type="Proteomes" id="UP000027195">
    <property type="component" value="Unassembled WGS sequence"/>
</dbReference>
<dbReference type="AlphaFoldDB" id="A0A067LYM1"/>
<keyword evidence="3" id="KW-1185">Reference proteome</keyword>
<name>A0A067LYM1_BOTB1</name>
<dbReference type="InParanoid" id="A0A067LYM1"/>
<proteinExistence type="predicted"/>
<feature type="signal peptide" evidence="1">
    <location>
        <begin position="1"/>
        <end position="20"/>
    </location>
</feature>
<evidence type="ECO:0000256" key="1">
    <source>
        <dbReference type="SAM" id="SignalP"/>
    </source>
</evidence>
<gene>
    <name evidence="2" type="ORF">BOTBODRAFT_38015</name>
</gene>
<organism evidence="2 3">
    <name type="scientific">Botryobasidium botryosum (strain FD-172 SS1)</name>
    <dbReference type="NCBI Taxonomy" id="930990"/>
    <lineage>
        <taxon>Eukaryota</taxon>
        <taxon>Fungi</taxon>
        <taxon>Dikarya</taxon>
        <taxon>Basidiomycota</taxon>
        <taxon>Agaricomycotina</taxon>
        <taxon>Agaricomycetes</taxon>
        <taxon>Cantharellales</taxon>
        <taxon>Botryobasidiaceae</taxon>
        <taxon>Botryobasidium</taxon>
    </lineage>
</organism>
<dbReference type="EMBL" id="KL198092">
    <property type="protein sequence ID" value="KDQ08319.1"/>
    <property type="molecule type" value="Genomic_DNA"/>
</dbReference>
<sequence>MKASATLLPFFAILLGSVSAVPLRRDTVDPNLVPDLGFQSGVNPTGTGDCDGAVNGSDGKPIKVPCSCPPSRDAFIAALTANVEAGKVINNPTVGISFPSDNSVASQEARIEAAIVTLQSLNGPGQGCPVVSTTLGIQQQALQSTGHTVAPVSIAATSTPAAAPATTAVAKPAQPTATPATPAAPQSTALSAATIASLAPSLGFQSGVNPTGTGDCDGAVNGSDGKPIKVPCSCPPSQAVYLQALEANVDAGFVIKNPSVKVTFPTDSSKASQAARVEAAIVTLQSLNGPGQGCPVASTTLGAQQKALQS</sequence>
<dbReference type="STRING" id="930990.A0A067LYM1"/>
<feature type="chain" id="PRO_5001640878" evidence="1">
    <location>
        <begin position="21"/>
        <end position="310"/>
    </location>
</feature>
<dbReference type="HOGENOM" id="CLU_085129_0_0_1"/>
<dbReference type="OrthoDB" id="2140240at2759"/>
<keyword evidence="1" id="KW-0732">Signal</keyword>
<protein>
    <submittedName>
        <fullName evidence="2">Uncharacterized protein</fullName>
    </submittedName>
</protein>
<evidence type="ECO:0000313" key="3">
    <source>
        <dbReference type="Proteomes" id="UP000027195"/>
    </source>
</evidence>
<accession>A0A067LYM1</accession>
<reference evidence="3" key="1">
    <citation type="journal article" date="2014" name="Proc. Natl. Acad. Sci. U.S.A.">
        <title>Extensive sampling of basidiomycete genomes demonstrates inadequacy of the white-rot/brown-rot paradigm for wood decay fungi.</title>
        <authorList>
            <person name="Riley R."/>
            <person name="Salamov A.A."/>
            <person name="Brown D.W."/>
            <person name="Nagy L.G."/>
            <person name="Floudas D."/>
            <person name="Held B.W."/>
            <person name="Levasseur A."/>
            <person name="Lombard V."/>
            <person name="Morin E."/>
            <person name="Otillar R."/>
            <person name="Lindquist E.A."/>
            <person name="Sun H."/>
            <person name="LaButti K.M."/>
            <person name="Schmutz J."/>
            <person name="Jabbour D."/>
            <person name="Luo H."/>
            <person name="Baker S.E."/>
            <person name="Pisabarro A.G."/>
            <person name="Walton J.D."/>
            <person name="Blanchette R.A."/>
            <person name="Henrissat B."/>
            <person name="Martin F."/>
            <person name="Cullen D."/>
            <person name="Hibbett D.S."/>
            <person name="Grigoriev I.V."/>
        </authorList>
    </citation>
    <scope>NUCLEOTIDE SEQUENCE [LARGE SCALE GENOMIC DNA]</scope>
    <source>
        <strain evidence="3">FD-172 SS1</strain>
    </source>
</reference>